<organism evidence="1 2">
    <name type="scientific">Bacteroides cellulosilyticus</name>
    <dbReference type="NCBI Taxonomy" id="246787"/>
    <lineage>
        <taxon>Bacteria</taxon>
        <taxon>Pseudomonadati</taxon>
        <taxon>Bacteroidota</taxon>
        <taxon>Bacteroidia</taxon>
        <taxon>Bacteroidales</taxon>
        <taxon>Bacteroidaceae</taxon>
        <taxon>Bacteroides</taxon>
    </lineage>
</organism>
<sequence length="156" mass="18564">MTTKINVPAHIREYLIGKFCNFEDTAVRFPDSLDIYHVIYDLLEKRPADHQVDKGNLTLYLPARSIGKNPETYNYLGMRSQMIINRKLELLMWAELHDTVDEQKHRYGVNFIVGIHAFMSKYGISSLTEDAFLKNYYRWRTKVRPKEEKRQYTRKS</sequence>
<reference evidence="1" key="1">
    <citation type="submission" date="2023-03" db="EMBL/GenBank/DDBJ databases">
        <title>DFI Biobank Strains.</title>
        <authorList>
            <person name="Mostad J."/>
            <person name="Paddock L."/>
            <person name="Medina S."/>
            <person name="Waligurski E."/>
            <person name="Barat B."/>
            <person name="Smith R."/>
            <person name="Burgo V."/>
            <person name="Metcalfe C."/>
            <person name="Woodson C."/>
            <person name="Sundararajan A."/>
            <person name="Ramaswamy R."/>
            <person name="Lin H."/>
            <person name="Pamer E.G."/>
        </authorList>
    </citation>
    <scope>NUCLEOTIDE SEQUENCE</scope>
    <source>
        <strain evidence="1">DFI.9.5</strain>
    </source>
</reference>
<accession>A0AAW6M6E1</accession>
<evidence type="ECO:0000313" key="2">
    <source>
        <dbReference type="Proteomes" id="UP001221924"/>
    </source>
</evidence>
<dbReference type="EMBL" id="JARFID010000008">
    <property type="protein sequence ID" value="MDE8694505.1"/>
    <property type="molecule type" value="Genomic_DNA"/>
</dbReference>
<dbReference type="RefSeq" id="WP_256141075.1">
    <property type="nucleotide sequence ID" value="NZ_CAXUGF010000009.1"/>
</dbReference>
<gene>
    <name evidence="1" type="ORF">PZH42_10340</name>
</gene>
<name>A0AAW6M6E1_9BACE</name>
<dbReference type="Proteomes" id="UP001221924">
    <property type="component" value="Unassembled WGS sequence"/>
</dbReference>
<proteinExistence type="predicted"/>
<dbReference type="AlphaFoldDB" id="A0AAW6M6E1"/>
<evidence type="ECO:0000313" key="1">
    <source>
        <dbReference type="EMBL" id="MDE8694505.1"/>
    </source>
</evidence>
<protein>
    <submittedName>
        <fullName evidence="1">Uncharacterized protein</fullName>
    </submittedName>
</protein>
<comment type="caution">
    <text evidence="1">The sequence shown here is derived from an EMBL/GenBank/DDBJ whole genome shotgun (WGS) entry which is preliminary data.</text>
</comment>